<evidence type="ECO:0000313" key="2">
    <source>
        <dbReference type="Proteomes" id="UP000321721"/>
    </source>
</evidence>
<dbReference type="OrthoDB" id="1492833at2"/>
<dbReference type="Proteomes" id="UP000321721">
    <property type="component" value="Unassembled WGS sequence"/>
</dbReference>
<proteinExistence type="predicted"/>
<organism evidence="1 2">
    <name type="scientific">Vicingus serpentipes</name>
    <dbReference type="NCBI Taxonomy" id="1926625"/>
    <lineage>
        <taxon>Bacteria</taxon>
        <taxon>Pseudomonadati</taxon>
        <taxon>Bacteroidota</taxon>
        <taxon>Flavobacteriia</taxon>
        <taxon>Flavobacteriales</taxon>
        <taxon>Vicingaceae</taxon>
        <taxon>Vicingus</taxon>
    </lineage>
</organism>
<dbReference type="AlphaFoldDB" id="A0A5C6RWR8"/>
<keyword evidence="2" id="KW-1185">Reference proteome</keyword>
<accession>A0A5C6RWR8</accession>
<reference evidence="1 2" key="1">
    <citation type="submission" date="2019-08" db="EMBL/GenBank/DDBJ databases">
        <title>Genome of Vicingus serpentipes NCIMB 15042.</title>
        <authorList>
            <person name="Bowman J.P."/>
        </authorList>
    </citation>
    <scope>NUCLEOTIDE SEQUENCE [LARGE SCALE GENOMIC DNA]</scope>
    <source>
        <strain evidence="1 2">NCIMB 15042</strain>
    </source>
</reference>
<dbReference type="RefSeq" id="WP_147097648.1">
    <property type="nucleotide sequence ID" value="NZ_VOOS01000001.1"/>
</dbReference>
<evidence type="ECO:0008006" key="3">
    <source>
        <dbReference type="Google" id="ProtNLM"/>
    </source>
</evidence>
<protein>
    <recommendedName>
        <fullName evidence="3">DUF4382 domain-containing protein</fullName>
    </recommendedName>
</protein>
<sequence>MKLNLILGSCLLLALFSCSKEEGEGGRSSISGTLEGIIVDNARTEVNEVICVTQDDIKTGDYWFLNSPDSYDDYCIWYNNINAPVSAPLISSRTAVKVDYSSLAGDNNITIATKTEAALNAITGLPFSIVRNNDKLTITNKFTGDVSDSDNGTSKMIVDVITQGRDQIILQSGVIANEDVFIIYGDDDDIQDDDVKSNFDGTFKFKNLRKGSYRIFAYSEDPSLPNPLVPVTKSIDIGKNEDANIGSISIELKDN</sequence>
<dbReference type="PROSITE" id="PS51257">
    <property type="entry name" value="PROKAR_LIPOPROTEIN"/>
    <property type="match status" value="1"/>
</dbReference>
<evidence type="ECO:0000313" key="1">
    <source>
        <dbReference type="EMBL" id="TXB66741.1"/>
    </source>
</evidence>
<gene>
    <name evidence="1" type="ORF">FRY74_00735</name>
</gene>
<dbReference type="EMBL" id="VOOS01000001">
    <property type="protein sequence ID" value="TXB66741.1"/>
    <property type="molecule type" value="Genomic_DNA"/>
</dbReference>
<name>A0A5C6RWR8_9FLAO</name>
<comment type="caution">
    <text evidence="1">The sequence shown here is derived from an EMBL/GenBank/DDBJ whole genome shotgun (WGS) entry which is preliminary data.</text>
</comment>